<dbReference type="RefSeq" id="WP_181050793.1">
    <property type="nucleotide sequence ID" value="NZ_JACDXJ010000001.1"/>
</dbReference>
<dbReference type="AlphaFoldDB" id="A0A838BHV4"/>
<keyword evidence="2" id="KW-0472">Membrane</keyword>
<name>A0A838BHV4_9HYPH</name>
<evidence type="ECO:0000313" key="4">
    <source>
        <dbReference type="Proteomes" id="UP000572984"/>
    </source>
</evidence>
<protein>
    <submittedName>
        <fullName evidence="3">Uncharacterized protein</fullName>
    </submittedName>
</protein>
<proteinExistence type="predicted"/>
<evidence type="ECO:0000256" key="1">
    <source>
        <dbReference type="SAM" id="MobiDB-lite"/>
    </source>
</evidence>
<feature type="transmembrane region" description="Helical" evidence="2">
    <location>
        <begin position="71"/>
        <end position="90"/>
    </location>
</feature>
<organism evidence="3 4">
    <name type="scientific">Microvirga mediterraneensis</name>
    <dbReference type="NCBI Taxonomy" id="2754695"/>
    <lineage>
        <taxon>Bacteria</taxon>
        <taxon>Pseudomonadati</taxon>
        <taxon>Pseudomonadota</taxon>
        <taxon>Alphaproteobacteria</taxon>
        <taxon>Hyphomicrobiales</taxon>
        <taxon>Methylobacteriaceae</taxon>
        <taxon>Microvirga</taxon>
    </lineage>
</organism>
<feature type="region of interest" description="Disordered" evidence="1">
    <location>
        <begin position="1"/>
        <end position="28"/>
    </location>
</feature>
<dbReference type="EMBL" id="JACDXJ010000001">
    <property type="protein sequence ID" value="MBA1155124.1"/>
    <property type="molecule type" value="Genomic_DNA"/>
</dbReference>
<dbReference type="Proteomes" id="UP000572984">
    <property type="component" value="Unassembled WGS sequence"/>
</dbReference>
<reference evidence="3 4" key="1">
    <citation type="submission" date="2020-07" db="EMBL/GenBank/DDBJ databases">
        <title>Draft genome and description of Microvirga mediterraneensis Marseille-Q2068 sp. nov.</title>
        <authorList>
            <person name="Boxberger M."/>
        </authorList>
    </citation>
    <scope>NUCLEOTIDE SEQUENCE [LARGE SCALE GENOMIC DNA]</scope>
    <source>
        <strain evidence="3 4">Marseille-Q2068</strain>
    </source>
</reference>
<gene>
    <name evidence="3" type="ORF">H0S73_03155</name>
</gene>
<sequence>MSDRDREARETDAAREALERVQRDTDTLGSSALARMGRRAGEHFGARDAIGTGEDGGTDPIELWGRRIGRALSLVGVVILALWLLVQLRIL</sequence>
<keyword evidence="2" id="KW-0812">Transmembrane</keyword>
<accession>A0A838BHV4</accession>
<comment type="caution">
    <text evidence="3">The sequence shown here is derived from an EMBL/GenBank/DDBJ whole genome shotgun (WGS) entry which is preliminary data.</text>
</comment>
<evidence type="ECO:0000256" key="2">
    <source>
        <dbReference type="SAM" id="Phobius"/>
    </source>
</evidence>
<keyword evidence="2" id="KW-1133">Transmembrane helix</keyword>
<keyword evidence="4" id="KW-1185">Reference proteome</keyword>
<feature type="compositionally biased region" description="Basic and acidic residues" evidence="1">
    <location>
        <begin position="1"/>
        <end position="26"/>
    </location>
</feature>
<evidence type="ECO:0000313" key="3">
    <source>
        <dbReference type="EMBL" id="MBA1155124.1"/>
    </source>
</evidence>